<reference evidence="1 2" key="1">
    <citation type="journal article" date="2016" name="Nat. Commun.">
        <title>Thousands of microbial genomes shed light on interconnected biogeochemical processes in an aquifer system.</title>
        <authorList>
            <person name="Anantharaman K."/>
            <person name="Brown C.T."/>
            <person name="Hug L.A."/>
            <person name="Sharon I."/>
            <person name="Castelle C.J."/>
            <person name="Probst A.J."/>
            <person name="Thomas B.C."/>
            <person name="Singh A."/>
            <person name="Wilkins M.J."/>
            <person name="Karaoz U."/>
            <person name="Brodie E.L."/>
            <person name="Williams K.H."/>
            <person name="Hubbard S.S."/>
            <person name="Banfield J.F."/>
        </authorList>
    </citation>
    <scope>NUCLEOTIDE SEQUENCE [LARGE SCALE GENOMIC DNA]</scope>
</reference>
<dbReference type="EMBL" id="MHQJ01000041">
    <property type="protein sequence ID" value="OHA00638.1"/>
    <property type="molecule type" value="Genomic_DNA"/>
</dbReference>
<dbReference type="AlphaFoldDB" id="A0A1G2KMF3"/>
<comment type="caution">
    <text evidence="1">The sequence shown here is derived from an EMBL/GenBank/DDBJ whole genome shotgun (WGS) entry which is preliminary data.</text>
</comment>
<evidence type="ECO:0008006" key="3">
    <source>
        <dbReference type="Google" id="ProtNLM"/>
    </source>
</evidence>
<proteinExistence type="predicted"/>
<dbReference type="STRING" id="1802271.A3C11_01915"/>
<organism evidence="1 2">
    <name type="scientific">Candidatus Sungbacteria bacterium RIFCSPHIGHO2_02_FULL_49_12</name>
    <dbReference type="NCBI Taxonomy" id="1802271"/>
    <lineage>
        <taxon>Bacteria</taxon>
        <taxon>Candidatus Sungiibacteriota</taxon>
    </lineage>
</organism>
<protein>
    <recommendedName>
        <fullName evidence="3">Big-1 domain-containing protein</fullName>
    </recommendedName>
</protein>
<evidence type="ECO:0000313" key="1">
    <source>
        <dbReference type="EMBL" id="OHA00638.1"/>
    </source>
</evidence>
<name>A0A1G2KMF3_9BACT</name>
<evidence type="ECO:0000313" key="2">
    <source>
        <dbReference type="Proteomes" id="UP000177362"/>
    </source>
</evidence>
<accession>A0A1G2KMF3</accession>
<gene>
    <name evidence="1" type="ORF">A3C11_01915</name>
</gene>
<dbReference type="Proteomes" id="UP000177362">
    <property type="component" value="Unassembled WGS sequence"/>
</dbReference>
<sequence>MAADRMNVRAVANKDGEKWKVEVVVSVWEGHRPLMQPSVIILSLQGIERERKRTTNGKVRFEVRNLDPANYIVSVFCEGLEQSKEVKIEPEKKTSLVAETVEVSIGDGEILIIVNDKDHKPVPGVSGTVNDGGRVKRFNATDSAGMAVYKLENFTETRRTVEVRVGNEPSQKWCGVILNPKPTPTPAPKAP</sequence>